<dbReference type="STRING" id="393595.ABO_2464"/>
<proteinExistence type="predicted"/>
<gene>
    <name evidence="4" type="ordered locus">ABO_2464</name>
</gene>
<dbReference type="Gene3D" id="2.20.110.10">
    <property type="entry name" value="Histone H3 K4-specific methyltransferase SET7/9 N-terminal domain"/>
    <property type="match status" value="1"/>
</dbReference>
<evidence type="ECO:0000256" key="1">
    <source>
        <dbReference type="ARBA" id="ARBA00022737"/>
    </source>
</evidence>
<feature type="signal peptide" evidence="3">
    <location>
        <begin position="1"/>
        <end position="28"/>
    </location>
</feature>
<dbReference type="PANTHER" id="PTHR23084">
    <property type="entry name" value="PHOSPHATIDYLINOSITOL-4-PHOSPHATE 5-KINASE RELATED"/>
    <property type="match status" value="1"/>
</dbReference>
<reference evidence="4 5" key="1">
    <citation type="journal article" date="2006" name="Nat. Biotechnol.">
        <title>Genome sequence of the ubiquitous hydrocarbon-degrading marine bacterium Alcanivorax borkumensis.</title>
        <authorList>
            <person name="Schneiker S."/>
            <person name="Martins dos Santos V.A.P."/>
            <person name="Bartels D."/>
            <person name="Bekel T."/>
            <person name="Brecht M."/>
            <person name="Buhrmester J."/>
            <person name="Chernikova T.N."/>
            <person name="Denaro R."/>
            <person name="Ferrer M."/>
            <person name="Gertler C."/>
            <person name="Goesmann A."/>
            <person name="Golyshina O.V."/>
            <person name="Kaminski F."/>
            <person name="Khachane A.N."/>
            <person name="Lang S."/>
            <person name="Linke B."/>
            <person name="McHardy A.C."/>
            <person name="Meyer F."/>
            <person name="Nechitaylo T."/>
            <person name="Puehler A."/>
            <person name="Regenhardt D."/>
            <person name="Rupp O."/>
            <person name="Sabirova J.S."/>
            <person name="Selbitschka W."/>
            <person name="Yakimov M.M."/>
            <person name="Timmis K.N."/>
            <person name="Vorhoelter F.-J."/>
            <person name="Weidner S."/>
            <person name="Kaiser O."/>
            <person name="Golyshin P.N."/>
        </authorList>
    </citation>
    <scope>NUCLEOTIDE SEQUENCE [LARGE SCALE GENOMIC DNA]</scope>
    <source>
        <strain evidence="5">ATCC 700651 / DSM 11573 / NCIMB 13689 / SK2</strain>
    </source>
</reference>
<dbReference type="HOGENOM" id="CLU_561001_0_0_6"/>
<organism evidence="4 5">
    <name type="scientific">Alcanivorax borkumensis (strain ATCC 700651 / DSM 11573 / NCIMB 13689 / SK2)</name>
    <dbReference type="NCBI Taxonomy" id="393595"/>
    <lineage>
        <taxon>Bacteria</taxon>
        <taxon>Pseudomonadati</taxon>
        <taxon>Pseudomonadota</taxon>
        <taxon>Gammaproteobacteria</taxon>
        <taxon>Oceanospirillales</taxon>
        <taxon>Alcanivoracaceae</taxon>
        <taxon>Alcanivorax</taxon>
    </lineage>
</organism>
<dbReference type="KEGG" id="abo:ABO_2464"/>
<dbReference type="AlphaFoldDB" id="Q0VLN6"/>
<dbReference type="Pfam" id="PF02493">
    <property type="entry name" value="MORN"/>
    <property type="match status" value="2"/>
</dbReference>
<dbReference type="PANTHER" id="PTHR23084:SF263">
    <property type="entry name" value="MORN REPEAT-CONTAINING PROTEIN 1"/>
    <property type="match status" value="1"/>
</dbReference>
<evidence type="ECO:0000313" key="5">
    <source>
        <dbReference type="Proteomes" id="UP000008871"/>
    </source>
</evidence>
<feature type="coiled-coil region" evidence="2">
    <location>
        <begin position="391"/>
        <end position="458"/>
    </location>
</feature>
<keyword evidence="2" id="KW-0175">Coiled coil</keyword>
<dbReference type="RefSeq" id="WP_011589737.1">
    <property type="nucleotide sequence ID" value="NC_008260.1"/>
</dbReference>
<evidence type="ECO:0000313" key="4">
    <source>
        <dbReference type="EMBL" id="CAL17912.1"/>
    </source>
</evidence>
<name>Q0VLN6_ALCBS</name>
<sequence length="486" mass="54343">MDTYLHVLRKAAFILLSTLLLSSCLTSAVNISSTPPFAAQTPAPGKALLYVFYAKYWQENIREYELQLLVDDEIIGTIGTSDYYLLELWPGDYDIAVELLPYTALGKRRQGGEMATKGISIDAGEINLLGMGYVDASSNPLNFYTAWPFKAGALEGRTLTRQVPHTETAQAIKTYGGQWQGPARELLAHGEGTLRLPNGMTYQGRMERGDYTTDGVLIYPDGKRYKGEYSSYFGKPEGKGLLTDADGNVVFAGTFYDGKPYEKGVSSRNGQLHYEDYGRYGTKQETDPATLAEQSITNQDKRRLASISKEAEPFNAEVSRYQRMQRDAREEFEEKEASYPSQCTCAFKLCLESNPSDESLEERRARKKAQSRRDAACREWRATGGTYAERKAQLDRELANISGNLADALAQLKQAEQRDAAVRKQKAAALARTRAARTAELEQKIRQQQRDNLEEQRLACQGKETYCSCYAFRPPSQTSGSLTCTQ</sequence>
<keyword evidence="5" id="KW-1185">Reference proteome</keyword>
<protein>
    <recommendedName>
        <fullName evidence="6">MORN repeat protein</fullName>
    </recommendedName>
</protein>
<feature type="chain" id="PRO_5004178842" description="MORN repeat protein" evidence="3">
    <location>
        <begin position="29"/>
        <end position="486"/>
    </location>
</feature>
<dbReference type="eggNOG" id="COG4642">
    <property type="taxonomic scope" value="Bacteria"/>
</dbReference>
<keyword evidence="3" id="KW-0732">Signal</keyword>
<dbReference type="EMBL" id="AM286690">
    <property type="protein sequence ID" value="CAL17912.1"/>
    <property type="molecule type" value="Genomic_DNA"/>
</dbReference>
<accession>Q0VLN6</accession>
<dbReference type="SUPFAM" id="SSF82185">
    <property type="entry name" value="Histone H3 K4-specific methyltransferase SET7/9 N-terminal domain"/>
    <property type="match status" value="1"/>
</dbReference>
<keyword evidence="1" id="KW-0677">Repeat</keyword>
<dbReference type="InterPro" id="IPR003409">
    <property type="entry name" value="MORN"/>
</dbReference>
<evidence type="ECO:0008006" key="6">
    <source>
        <dbReference type="Google" id="ProtNLM"/>
    </source>
</evidence>
<evidence type="ECO:0000256" key="3">
    <source>
        <dbReference type="SAM" id="SignalP"/>
    </source>
</evidence>
<dbReference type="Proteomes" id="UP000008871">
    <property type="component" value="Chromosome"/>
</dbReference>
<dbReference type="OrthoDB" id="345222at2"/>
<evidence type="ECO:0000256" key="2">
    <source>
        <dbReference type="SAM" id="Coils"/>
    </source>
</evidence>